<evidence type="ECO:0000256" key="1">
    <source>
        <dbReference type="SAM" id="Phobius"/>
    </source>
</evidence>
<dbReference type="AlphaFoldDB" id="A0A2G8S3F0"/>
<feature type="transmembrane region" description="Helical" evidence="1">
    <location>
        <begin position="73"/>
        <end position="101"/>
    </location>
</feature>
<reference evidence="2 3" key="1">
    <citation type="journal article" date="2015" name="Sci. Rep.">
        <title>Chromosome-level genome map provides insights into diverse defense mechanisms in the medicinal fungus Ganoderma sinense.</title>
        <authorList>
            <person name="Zhu Y."/>
            <person name="Xu J."/>
            <person name="Sun C."/>
            <person name="Zhou S."/>
            <person name="Xu H."/>
            <person name="Nelson D.R."/>
            <person name="Qian J."/>
            <person name="Song J."/>
            <person name="Luo H."/>
            <person name="Xiang L."/>
            <person name="Li Y."/>
            <person name="Xu Z."/>
            <person name="Ji A."/>
            <person name="Wang L."/>
            <person name="Lu S."/>
            <person name="Hayward A."/>
            <person name="Sun W."/>
            <person name="Li X."/>
            <person name="Schwartz D.C."/>
            <person name="Wang Y."/>
            <person name="Chen S."/>
        </authorList>
    </citation>
    <scope>NUCLEOTIDE SEQUENCE [LARGE SCALE GENOMIC DNA]</scope>
    <source>
        <strain evidence="2 3">ZZ0214-1</strain>
    </source>
</reference>
<keyword evidence="1" id="KW-1133">Transmembrane helix</keyword>
<dbReference type="EMBL" id="AYKW01000029">
    <property type="protein sequence ID" value="PIL28078.1"/>
    <property type="molecule type" value="Genomic_DNA"/>
</dbReference>
<protein>
    <submittedName>
        <fullName evidence="2">Uncharacterized protein</fullName>
    </submittedName>
</protein>
<keyword evidence="1" id="KW-0812">Transmembrane</keyword>
<proteinExistence type="predicted"/>
<evidence type="ECO:0000313" key="3">
    <source>
        <dbReference type="Proteomes" id="UP000230002"/>
    </source>
</evidence>
<evidence type="ECO:0000313" key="2">
    <source>
        <dbReference type="EMBL" id="PIL28078.1"/>
    </source>
</evidence>
<name>A0A2G8S3F0_9APHY</name>
<feature type="transmembrane region" description="Helical" evidence="1">
    <location>
        <begin position="30"/>
        <end position="53"/>
    </location>
</feature>
<accession>A0A2G8S3F0</accession>
<sequence>MPNNDFSRQSRRRLKGYLAANVGGSQVEKLLTLLIESGAIYSGIWGVVVAYQVDHYLEVNLLNTPSLETANFINYFVVIMNGGLIPLIAIYPTVIIVLVTLNRSLVERGISQNLESVPTPHLATIDVSITNPSLRQSQARRTAEILVIGSRESLCGGALELEDERMRTSEEWGAQDRLTSDFP</sequence>
<keyword evidence="3" id="KW-1185">Reference proteome</keyword>
<comment type="caution">
    <text evidence="2">The sequence shown here is derived from an EMBL/GenBank/DDBJ whole genome shotgun (WGS) entry which is preliminary data.</text>
</comment>
<gene>
    <name evidence="2" type="ORF">GSI_09831</name>
</gene>
<organism evidence="2 3">
    <name type="scientific">Ganoderma sinense ZZ0214-1</name>
    <dbReference type="NCBI Taxonomy" id="1077348"/>
    <lineage>
        <taxon>Eukaryota</taxon>
        <taxon>Fungi</taxon>
        <taxon>Dikarya</taxon>
        <taxon>Basidiomycota</taxon>
        <taxon>Agaricomycotina</taxon>
        <taxon>Agaricomycetes</taxon>
        <taxon>Polyporales</taxon>
        <taxon>Polyporaceae</taxon>
        <taxon>Ganoderma</taxon>
    </lineage>
</organism>
<dbReference type="OrthoDB" id="2764140at2759"/>
<dbReference type="Proteomes" id="UP000230002">
    <property type="component" value="Unassembled WGS sequence"/>
</dbReference>
<keyword evidence="1" id="KW-0472">Membrane</keyword>